<dbReference type="AlphaFoldDB" id="A0A3D9Z349"/>
<dbReference type="Proteomes" id="UP000256900">
    <property type="component" value="Unassembled WGS sequence"/>
</dbReference>
<dbReference type="GO" id="GO:0008932">
    <property type="term" value="F:lytic endotransglycosylase activity"/>
    <property type="evidence" value="ECO:0007669"/>
    <property type="project" value="UniProtKB-UniRule"/>
</dbReference>
<dbReference type="EMBL" id="QUMO01000001">
    <property type="protein sequence ID" value="REF89572.1"/>
    <property type="molecule type" value="Genomic_DNA"/>
</dbReference>
<gene>
    <name evidence="3" type="primary">rlpA</name>
    <name evidence="6" type="ORF">DES32_0797</name>
</gene>
<evidence type="ECO:0000256" key="1">
    <source>
        <dbReference type="ARBA" id="ARBA00023239"/>
    </source>
</evidence>
<dbReference type="PANTHER" id="PTHR34183:SF8">
    <property type="entry name" value="ENDOLYTIC PEPTIDOGLYCAN TRANSGLYCOSYLASE RLPA-RELATED"/>
    <property type="match status" value="1"/>
</dbReference>
<dbReference type="PANTHER" id="PTHR34183">
    <property type="entry name" value="ENDOLYTIC PEPTIDOGLYCAN TRANSGLYCOSYLASE RLPA"/>
    <property type="match status" value="1"/>
</dbReference>
<feature type="signal peptide" evidence="3">
    <location>
        <begin position="1"/>
        <end position="24"/>
    </location>
</feature>
<evidence type="ECO:0000313" key="6">
    <source>
        <dbReference type="EMBL" id="REF89572.1"/>
    </source>
</evidence>
<organism evidence="6 7">
    <name type="scientific">Methylovirgula ligni</name>
    <dbReference type="NCBI Taxonomy" id="569860"/>
    <lineage>
        <taxon>Bacteria</taxon>
        <taxon>Pseudomonadati</taxon>
        <taxon>Pseudomonadota</taxon>
        <taxon>Alphaproteobacteria</taxon>
        <taxon>Hyphomicrobiales</taxon>
        <taxon>Beijerinckiaceae</taxon>
        <taxon>Methylovirgula</taxon>
    </lineage>
</organism>
<dbReference type="HAMAP" id="MF_02071">
    <property type="entry name" value="RlpA"/>
    <property type="match status" value="1"/>
</dbReference>
<feature type="domain" description="RlpA-like protein double-psi beta-barrel" evidence="5">
    <location>
        <begin position="39"/>
        <end position="120"/>
    </location>
</feature>
<keyword evidence="3" id="KW-0732">Signal</keyword>
<dbReference type="InterPro" id="IPR036908">
    <property type="entry name" value="RlpA-like_sf"/>
</dbReference>
<accession>A0A3D9Z349</accession>
<evidence type="ECO:0000259" key="5">
    <source>
        <dbReference type="Pfam" id="PF03330"/>
    </source>
</evidence>
<keyword evidence="7" id="KW-1185">Reference proteome</keyword>
<evidence type="ECO:0000256" key="3">
    <source>
        <dbReference type="HAMAP-Rule" id="MF_02071"/>
    </source>
</evidence>
<evidence type="ECO:0000313" key="7">
    <source>
        <dbReference type="Proteomes" id="UP000256900"/>
    </source>
</evidence>
<dbReference type="CDD" id="cd22268">
    <property type="entry name" value="DPBB_RlpA-like"/>
    <property type="match status" value="1"/>
</dbReference>
<reference evidence="6 7" key="1">
    <citation type="submission" date="2018-08" db="EMBL/GenBank/DDBJ databases">
        <title>Genomic Encyclopedia of Type Strains, Phase IV (KMG-IV): sequencing the most valuable type-strain genomes for metagenomic binning, comparative biology and taxonomic classification.</title>
        <authorList>
            <person name="Goeker M."/>
        </authorList>
    </citation>
    <scope>NUCLEOTIDE SEQUENCE [LARGE SCALE GENOMIC DNA]</scope>
    <source>
        <strain evidence="6 7">BW863</strain>
    </source>
</reference>
<comment type="function">
    <text evidence="3">Lytic transglycosylase with a strong preference for naked glycan strands that lack stem peptides.</text>
</comment>
<dbReference type="GO" id="GO:0000270">
    <property type="term" value="P:peptidoglycan metabolic process"/>
    <property type="evidence" value="ECO:0007669"/>
    <property type="project" value="UniProtKB-UniRule"/>
</dbReference>
<evidence type="ECO:0000256" key="4">
    <source>
        <dbReference type="RuleBase" id="RU003495"/>
    </source>
</evidence>
<name>A0A3D9Z349_9HYPH</name>
<keyword evidence="1 3" id="KW-0456">Lyase</keyword>
<keyword evidence="2 3" id="KW-0961">Cell wall biogenesis/degradation</keyword>
<dbReference type="Pfam" id="PF03330">
    <property type="entry name" value="DPBB_1"/>
    <property type="match status" value="1"/>
</dbReference>
<dbReference type="NCBIfam" id="TIGR00413">
    <property type="entry name" value="rlpA"/>
    <property type="match status" value="1"/>
</dbReference>
<sequence length="193" mass="20540" precursor="true">MLKVSKVMVSVIAFTALCTQASHAQSFRHTYSAGGSMIYASYYSSGYRTASGERFNPNGLTAAHRTLPFGTRVAVTNPRNGRSVVVRINDRGPFVRGRSLDLARGAAFAIGMRGTGPVRIAILGRGRAIAAADLPGAAPAASGWYADQWSANATHSHYRVHTASRGAHWRKVGGAGLDRVLAESTPLQSARRD</sequence>
<comment type="similarity">
    <text evidence="3 4">Belongs to the RlpA family.</text>
</comment>
<dbReference type="InterPro" id="IPR012997">
    <property type="entry name" value="RplA"/>
</dbReference>
<dbReference type="InterPro" id="IPR034718">
    <property type="entry name" value="RlpA"/>
</dbReference>
<dbReference type="Gene3D" id="2.40.40.10">
    <property type="entry name" value="RlpA-like domain"/>
    <property type="match status" value="1"/>
</dbReference>
<dbReference type="EC" id="4.2.2.-" evidence="3"/>
<evidence type="ECO:0000256" key="2">
    <source>
        <dbReference type="ARBA" id="ARBA00023316"/>
    </source>
</evidence>
<protein>
    <recommendedName>
        <fullName evidence="3">Endolytic peptidoglycan transglycosylase RlpA</fullName>
        <ecNumber evidence="3">4.2.2.-</ecNumber>
    </recommendedName>
</protein>
<comment type="caution">
    <text evidence="6">The sequence shown here is derived from an EMBL/GenBank/DDBJ whole genome shotgun (WGS) entry which is preliminary data.</text>
</comment>
<feature type="chain" id="PRO_5017840812" description="Endolytic peptidoglycan transglycosylase RlpA" evidence="3">
    <location>
        <begin position="25"/>
        <end position="193"/>
    </location>
</feature>
<proteinExistence type="inferred from homology"/>
<dbReference type="InterPro" id="IPR009009">
    <property type="entry name" value="RlpA-like_DPBB"/>
</dbReference>
<keyword evidence="6" id="KW-0449">Lipoprotein</keyword>
<dbReference type="SUPFAM" id="SSF50685">
    <property type="entry name" value="Barwin-like endoglucanases"/>
    <property type="match status" value="1"/>
</dbReference>
<dbReference type="GO" id="GO:0071555">
    <property type="term" value="P:cell wall organization"/>
    <property type="evidence" value="ECO:0007669"/>
    <property type="project" value="UniProtKB-KW"/>
</dbReference>